<sequence>MSRTTYQSLLDQKVYIGGIDAVETADAQHDIDAFFDLRGTRDGDVHEKSVYTPLIEGEETTSLQRTVRQMKEAVESGKTIYMHCNTGRGRTGAAATALLLELGVASTIEEAEQMVKETRDVIDIRPNFLEALQQLYK</sequence>
<gene>
    <name evidence="2" type="ORF">IRY55_00210</name>
</gene>
<dbReference type="PROSITE" id="PS50056">
    <property type="entry name" value="TYR_PHOSPHATASE_2"/>
    <property type="match status" value="1"/>
</dbReference>
<dbReference type="RefSeq" id="WP_194561249.1">
    <property type="nucleotide sequence ID" value="NZ_JADKPV010000001.1"/>
</dbReference>
<reference evidence="2" key="1">
    <citation type="submission" date="2020-11" db="EMBL/GenBank/DDBJ databases">
        <title>Multidrug resistant novel bacterium Savagea serpentis sp. nov., isolated from the scats of a vine snake (Ahaetulla nasuta).</title>
        <authorList>
            <person name="Venkata Ramana V."/>
            <person name="Vikas Patil S."/>
            <person name="Yogita Lugani V."/>
        </authorList>
    </citation>
    <scope>NUCLEOTIDE SEQUENCE</scope>
    <source>
        <strain evidence="2">SN6</strain>
    </source>
</reference>
<dbReference type="Proteomes" id="UP000622653">
    <property type="component" value="Unassembled WGS sequence"/>
</dbReference>
<dbReference type="Gene3D" id="3.90.190.10">
    <property type="entry name" value="Protein tyrosine phosphatase superfamily"/>
    <property type="match status" value="1"/>
</dbReference>
<name>A0A8J7KRP9_9BACL</name>
<evidence type="ECO:0000259" key="1">
    <source>
        <dbReference type="PROSITE" id="PS50056"/>
    </source>
</evidence>
<accession>A0A8J7KRP9</accession>
<dbReference type="Pfam" id="PF00782">
    <property type="entry name" value="DSPc"/>
    <property type="match status" value="1"/>
</dbReference>
<organism evidence="2 3">
    <name type="scientific">Savagea serpentis</name>
    <dbReference type="NCBI Taxonomy" id="2785297"/>
    <lineage>
        <taxon>Bacteria</taxon>
        <taxon>Bacillati</taxon>
        <taxon>Bacillota</taxon>
        <taxon>Bacilli</taxon>
        <taxon>Bacillales</taxon>
        <taxon>Caryophanaceae</taxon>
        <taxon>Savagea</taxon>
    </lineage>
</organism>
<dbReference type="PANTHER" id="PTHR47216:SF4">
    <property type="entry name" value="OS01G0859400 PROTEIN"/>
    <property type="match status" value="1"/>
</dbReference>
<dbReference type="InterPro" id="IPR016130">
    <property type="entry name" value="Tyr_Pase_AS"/>
</dbReference>
<comment type="caution">
    <text evidence="2">The sequence shown here is derived from an EMBL/GenBank/DDBJ whole genome shotgun (WGS) entry which is preliminary data.</text>
</comment>
<dbReference type="InterPro" id="IPR000387">
    <property type="entry name" value="Tyr_Pase_dom"/>
</dbReference>
<protein>
    <submittedName>
        <fullName evidence="2">Dual specificity protein phosphatase family protein</fullName>
    </submittedName>
</protein>
<evidence type="ECO:0000313" key="3">
    <source>
        <dbReference type="Proteomes" id="UP000622653"/>
    </source>
</evidence>
<dbReference type="PROSITE" id="PS00383">
    <property type="entry name" value="TYR_PHOSPHATASE_1"/>
    <property type="match status" value="1"/>
</dbReference>
<dbReference type="EMBL" id="JADKPV010000001">
    <property type="protein sequence ID" value="MBF4499764.1"/>
    <property type="molecule type" value="Genomic_DNA"/>
</dbReference>
<proteinExistence type="predicted"/>
<feature type="domain" description="Tyrosine specific protein phosphatases" evidence="1">
    <location>
        <begin position="61"/>
        <end position="136"/>
    </location>
</feature>
<dbReference type="InterPro" id="IPR029021">
    <property type="entry name" value="Prot-tyrosine_phosphatase-like"/>
</dbReference>
<dbReference type="InterPro" id="IPR000340">
    <property type="entry name" value="Dual-sp_phosphatase_cat-dom"/>
</dbReference>
<dbReference type="AlphaFoldDB" id="A0A8J7KRP9"/>
<dbReference type="SUPFAM" id="SSF52799">
    <property type="entry name" value="(Phosphotyrosine protein) phosphatases II"/>
    <property type="match status" value="1"/>
</dbReference>
<dbReference type="PANTHER" id="PTHR47216">
    <property type="match status" value="1"/>
</dbReference>
<keyword evidence="3" id="KW-1185">Reference proteome</keyword>
<evidence type="ECO:0000313" key="2">
    <source>
        <dbReference type="EMBL" id="MBF4499764.1"/>
    </source>
</evidence>